<accession>A0ABP4SN57</accession>
<dbReference type="SUPFAM" id="SSF46785">
    <property type="entry name" value="Winged helix' DNA-binding domain"/>
    <property type="match status" value="1"/>
</dbReference>
<dbReference type="InterPro" id="IPR029229">
    <property type="entry name" value="Alkyl_sulf_C"/>
</dbReference>
<keyword evidence="6" id="KW-1185">Reference proteome</keyword>
<dbReference type="InterPro" id="IPR036527">
    <property type="entry name" value="SCP2_sterol-bd_dom_sf"/>
</dbReference>
<dbReference type="EMBL" id="BAAANY010000009">
    <property type="protein sequence ID" value="GAA1675587.1"/>
    <property type="molecule type" value="Genomic_DNA"/>
</dbReference>
<gene>
    <name evidence="5" type="ORF">GCM10009765_26110</name>
</gene>
<keyword evidence="3" id="KW-0804">Transcription</keyword>
<evidence type="ECO:0000256" key="1">
    <source>
        <dbReference type="ARBA" id="ARBA00023015"/>
    </source>
</evidence>
<keyword evidence="2" id="KW-0238">DNA-binding</keyword>
<sequence>MKGERTYDDPCGIARALGLIGERWTLLVIRELVFGPKRFTDLSRGLPAMSQNVLSQRLRELQRIGLVRQRKLGPPASIRVYELTELGAELKSVLVAIGRWGSRIPLDAAPTASDLSVDALVLALVTTFDAAIAGDLAVRCELRFDDDRFHAEIADGRFAVDRGDASRPDVIIDADSPTLRSVVFGGRSLEDAVATGDLRLNGSAELAGLLVRCFPRPTPALTLPRTPLAADRKEKKEHGLDT</sequence>
<evidence type="ECO:0000256" key="3">
    <source>
        <dbReference type="ARBA" id="ARBA00023163"/>
    </source>
</evidence>
<dbReference type="Gene3D" id="3.30.1050.10">
    <property type="entry name" value="SCP2 sterol-binding domain"/>
    <property type="match status" value="1"/>
</dbReference>
<dbReference type="InterPro" id="IPR036390">
    <property type="entry name" value="WH_DNA-bd_sf"/>
</dbReference>
<dbReference type="PANTHER" id="PTHR33204:SF18">
    <property type="entry name" value="TRANSCRIPTIONAL REGULATORY PROTEIN"/>
    <property type="match status" value="1"/>
</dbReference>
<protein>
    <submittedName>
        <fullName evidence="5">Winged helix-turn-helix transcriptional regulator</fullName>
    </submittedName>
</protein>
<evidence type="ECO:0000259" key="4">
    <source>
        <dbReference type="PROSITE" id="PS51118"/>
    </source>
</evidence>
<dbReference type="Gene3D" id="1.10.10.10">
    <property type="entry name" value="Winged helix-like DNA-binding domain superfamily/Winged helix DNA-binding domain"/>
    <property type="match status" value="1"/>
</dbReference>
<proteinExistence type="predicted"/>
<name>A0ABP4SN57_9ACTN</name>
<organism evidence="5 6">
    <name type="scientific">Fodinicola feengrottensis</name>
    <dbReference type="NCBI Taxonomy" id="435914"/>
    <lineage>
        <taxon>Bacteria</taxon>
        <taxon>Bacillati</taxon>
        <taxon>Actinomycetota</taxon>
        <taxon>Actinomycetes</taxon>
        <taxon>Mycobacteriales</taxon>
        <taxon>Fodinicola</taxon>
    </lineage>
</organism>
<keyword evidence="1" id="KW-0805">Transcription regulation</keyword>
<dbReference type="SUPFAM" id="SSF55718">
    <property type="entry name" value="SCP-like"/>
    <property type="match status" value="1"/>
</dbReference>
<dbReference type="CDD" id="cd00090">
    <property type="entry name" value="HTH_ARSR"/>
    <property type="match status" value="1"/>
</dbReference>
<dbReference type="InterPro" id="IPR011991">
    <property type="entry name" value="ArsR-like_HTH"/>
</dbReference>
<dbReference type="Proteomes" id="UP001500618">
    <property type="component" value="Unassembled WGS sequence"/>
</dbReference>
<dbReference type="PANTHER" id="PTHR33204">
    <property type="entry name" value="TRANSCRIPTIONAL REGULATOR, MARR FAMILY"/>
    <property type="match status" value="1"/>
</dbReference>
<feature type="domain" description="HTH hxlR-type" evidence="4">
    <location>
        <begin position="11"/>
        <end position="109"/>
    </location>
</feature>
<evidence type="ECO:0000313" key="6">
    <source>
        <dbReference type="Proteomes" id="UP001500618"/>
    </source>
</evidence>
<reference evidence="6" key="1">
    <citation type="journal article" date="2019" name="Int. J. Syst. Evol. Microbiol.">
        <title>The Global Catalogue of Microorganisms (GCM) 10K type strain sequencing project: providing services to taxonomists for standard genome sequencing and annotation.</title>
        <authorList>
            <consortium name="The Broad Institute Genomics Platform"/>
            <consortium name="The Broad Institute Genome Sequencing Center for Infectious Disease"/>
            <person name="Wu L."/>
            <person name="Ma J."/>
        </authorList>
    </citation>
    <scope>NUCLEOTIDE SEQUENCE [LARGE SCALE GENOMIC DNA]</scope>
    <source>
        <strain evidence="6">JCM 14718</strain>
    </source>
</reference>
<dbReference type="PROSITE" id="PS51118">
    <property type="entry name" value="HTH_HXLR"/>
    <property type="match status" value="1"/>
</dbReference>
<dbReference type="InterPro" id="IPR036388">
    <property type="entry name" value="WH-like_DNA-bd_sf"/>
</dbReference>
<evidence type="ECO:0000256" key="2">
    <source>
        <dbReference type="ARBA" id="ARBA00023125"/>
    </source>
</evidence>
<comment type="caution">
    <text evidence="5">The sequence shown here is derived from an EMBL/GenBank/DDBJ whole genome shotgun (WGS) entry which is preliminary data.</text>
</comment>
<dbReference type="InterPro" id="IPR002577">
    <property type="entry name" value="HTH_HxlR"/>
</dbReference>
<evidence type="ECO:0000313" key="5">
    <source>
        <dbReference type="EMBL" id="GAA1675587.1"/>
    </source>
</evidence>
<dbReference type="Pfam" id="PF01638">
    <property type="entry name" value="HxlR"/>
    <property type="match status" value="1"/>
</dbReference>
<dbReference type="Pfam" id="PF14864">
    <property type="entry name" value="Alkyl_sulf_C"/>
    <property type="match status" value="1"/>
</dbReference>
<dbReference type="RefSeq" id="WP_344310197.1">
    <property type="nucleotide sequence ID" value="NZ_BAAANY010000009.1"/>
</dbReference>